<dbReference type="SUPFAM" id="SSF46689">
    <property type="entry name" value="Homeodomain-like"/>
    <property type="match status" value="1"/>
</dbReference>
<reference evidence="4 5" key="1">
    <citation type="journal article" date="2014" name="Int. J. Syst. Evol. Microbiol.">
        <title>Solimonas terrae sp. nov., isolated from soil.</title>
        <authorList>
            <person name="Kim S.J."/>
            <person name="Moon J.Y."/>
            <person name="Weon H.Y."/>
            <person name="Ahn J.H."/>
            <person name="Chen W.M."/>
            <person name="Kwon S.W."/>
        </authorList>
    </citation>
    <scope>NUCLEOTIDE SEQUENCE [LARGE SCALE GENOMIC DNA]</scope>
    <source>
        <strain evidence="4 5">KIS83-12</strain>
    </source>
</reference>
<dbReference type="AlphaFoldDB" id="A0A6M2BVM5"/>
<evidence type="ECO:0000313" key="4">
    <source>
        <dbReference type="EMBL" id="NGY06261.1"/>
    </source>
</evidence>
<keyword evidence="5" id="KW-1185">Reference proteome</keyword>
<sequence>MKVRTNKKFRQHLSTADDARSLRTREAMRGALLSLLETRSLDEIGIREIAATAGIGHATFYRHHPSKEALLHDLAAEEVQRLIALALPLMDTRGSQAACKALFTYADDNRALWSTLLTGGAAGDVREELLRIAMELVADRLPADGRAIGELGVRLLVGGTIEMLTWWLKHPAPPSIDVIARALSRGVVMPVINKVTTIGNAAVTPARSRARRRSPPSGR</sequence>
<dbReference type="InterPro" id="IPR001647">
    <property type="entry name" value="HTH_TetR"/>
</dbReference>
<evidence type="ECO:0000313" key="5">
    <source>
        <dbReference type="Proteomes" id="UP000472676"/>
    </source>
</evidence>
<dbReference type="Proteomes" id="UP000472676">
    <property type="component" value="Unassembled WGS sequence"/>
</dbReference>
<dbReference type="GO" id="GO:0003677">
    <property type="term" value="F:DNA binding"/>
    <property type="evidence" value="ECO:0007669"/>
    <property type="project" value="UniProtKB-UniRule"/>
</dbReference>
<dbReference type="PROSITE" id="PS50977">
    <property type="entry name" value="HTH_TETR_2"/>
    <property type="match status" value="1"/>
</dbReference>
<feature type="DNA-binding region" description="H-T-H motif" evidence="2">
    <location>
        <begin position="45"/>
        <end position="64"/>
    </location>
</feature>
<feature type="domain" description="HTH tetR-type" evidence="3">
    <location>
        <begin position="22"/>
        <end position="82"/>
    </location>
</feature>
<dbReference type="PANTHER" id="PTHR43479">
    <property type="entry name" value="ACREF/ENVCD OPERON REPRESSOR-RELATED"/>
    <property type="match status" value="1"/>
</dbReference>
<evidence type="ECO:0000259" key="3">
    <source>
        <dbReference type="PROSITE" id="PS50977"/>
    </source>
</evidence>
<protein>
    <submittedName>
        <fullName evidence="4">TetR/AcrR family transcriptional regulator</fullName>
    </submittedName>
</protein>
<dbReference type="Pfam" id="PF00440">
    <property type="entry name" value="TetR_N"/>
    <property type="match status" value="1"/>
</dbReference>
<dbReference type="RefSeq" id="WP_166259405.1">
    <property type="nucleotide sequence ID" value="NZ_JAAMOW010000008.1"/>
</dbReference>
<organism evidence="4 5">
    <name type="scientific">Solimonas terrae</name>
    <dbReference type="NCBI Taxonomy" id="1396819"/>
    <lineage>
        <taxon>Bacteria</taxon>
        <taxon>Pseudomonadati</taxon>
        <taxon>Pseudomonadota</taxon>
        <taxon>Gammaproteobacteria</taxon>
        <taxon>Nevskiales</taxon>
        <taxon>Nevskiaceae</taxon>
        <taxon>Solimonas</taxon>
    </lineage>
</organism>
<keyword evidence="1 2" id="KW-0238">DNA-binding</keyword>
<gene>
    <name evidence="4" type="ORF">G7Y85_15920</name>
</gene>
<dbReference type="EMBL" id="JAAMOW010000008">
    <property type="protein sequence ID" value="NGY06261.1"/>
    <property type="molecule type" value="Genomic_DNA"/>
</dbReference>
<dbReference type="InterPro" id="IPR050624">
    <property type="entry name" value="HTH-type_Tx_Regulator"/>
</dbReference>
<evidence type="ECO:0000256" key="1">
    <source>
        <dbReference type="ARBA" id="ARBA00023125"/>
    </source>
</evidence>
<dbReference type="InterPro" id="IPR009057">
    <property type="entry name" value="Homeodomain-like_sf"/>
</dbReference>
<comment type="caution">
    <text evidence="4">The sequence shown here is derived from an EMBL/GenBank/DDBJ whole genome shotgun (WGS) entry which is preliminary data.</text>
</comment>
<evidence type="ECO:0000256" key="2">
    <source>
        <dbReference type="PROSITE-ProRule" id="PRU00335"/>
    </source>
</evidence>
<dbReference type="PANTHER" id="PTHR43479:SF11">
    <property type="entry name" value="ACREF_ENVCD OPERON REPRESSOR-RELATED"/>
    <property type="match status" value="1"/>
</dbReference>
<dbReference type="Gene3D" id="1.10.357.10">
    <property type="entry name" value="Tetracycline Repressor, domain 2"/>
    <property type="match status" value="1"/>
</dbReference>
<proteinExistence type="predicted"/>
<accession>A0A6M2BVM5</accession>
<name>A0A6M2BVM5_9GAMM</name>